<keyword evidence="2" id="KW-1185">Reference proteome</keyword>
<gene>
    <name evidence="1" type="ORF">HMPREF0281_01353</name>
</gene>
<sequence length="180" mass="19616">MRLLMSSPGFNQQALNKAMMEAVDFVHAEGWEAPPTLFALVPTELVVDQIELDDSSAPLTLVVQDNLPDNILPGSEELAEYVSRIAWPRQVEGAVLAQEIVFKDTAAPDAEPRPARLFSGCLREEGLELTVLQIRPTEEELAEAGPFAEDDIQLRGGPDVAPGVVAALRYGLEQDPDELL</sequence>
<evidence type="ECO:0000313" key="1">
    <source>
        <dbReference type="EMBL" id="EFG81575.1"/>
    </source>
</evidence>
<dbReference type="InterPro" id="IPR047681">
    <property type="entry name" value="PPA1309-like"/>
</dbReference>
<dbReference type="NCBIfam" id="NF040618">
    <property type="entry name" value="PPA1309_fam"/>
    <property type="match status" value="1"/>
</dbReference>
<accession>A0ABN0AFG8</accession>
<protein>
    <submittedName>
        <fullName evidence="1">Uncharacterized protein</fullName>
    </submittedName>
</protein>
<dbReference type="Proteomes" id="UP000006015">
    <property type="component" value="Unassembled WGS sequence"/>
</dbReference>
<reference evidence="1 2" key="1">
    <citation type="submission" date="2010-04" db="EMBL/GenBank/DDBJ databases">
        <authorList>
            <person name="Weinstock G."/>
            <person name="Sodergren E."/>
            <person name="Clifton S."/>
            <person name="Fulton L."/>
            <person name="Fulton B."/>
            <person name="Courtney L."/>
            <person name="Fronick C."/>
            <person name="Harrison M."/>
            <person name="Strong C."/>
            <person name="Farmer C."/>
            <person name="Delahaunty K."/>
            <person name="Markovic C."/>
            <person name="Hall O."/>
            <person name="Minx P."/>
            <person name="Tomlinson C."/>
            <person name="Mitreva M."/>
            <person name="Hou S."/>
            <person name="Wollam A."/>
            <person name="Pepin K.H."/>
            <person name="Johnson M."/>
            <person name="Bhonagiri V."/>
            <person name="Zhang X."/>
            <person name="Suruliraj S."/>
            <person name="Warren W."/>
            <person name="Chinwalla A."/>
            <person name="Mardis E.R."/>
            <person name="Wilson R.K."/>
        </authorList>
    </citation>
    <scope>NUCLEOTIDE SEQUENCE [LARGE SCALE GENOMIC DNA]</scope>
    <source>
        <strain evidence="1 2">DSM 20306</strain>
    </source>
</reference>
<evidence type="ECO:0000313" key="2">
    <source>
        <dbReference type="Proteomes" id="UP000006015"/>
    </source>
</evidence>
<organism evidence="1 2">
    <name type="scientific">Corynebacterium ammoniagenes DSM 20306</name>
    <dbReference type="NCBI Taxonomy" id="649754"/>
    <lineage>
        <taxon>Bacteria</taxon>
        <taxon>Bacillati</taxon>
        <taxon>Actinomycetota</taxon>
        <taxon>Actinomycetes</taxon>
        <taxon>Mycobacteriales</taxon>
        <taxon>Corynebacteriaceae</taxon>
        <taxon>Corynebacterium</taxon>
    </lineage>
</organism>
<comment type="caution">
    <text evidence="1">The sequence shown here is derived from an EMBL/GenBank/DDBJ whole genome shotgun (WGS) entry which is preliminary data.</text>
</comment>
<name>A0ABN0AFG8_CORAM</name>
<proteinExistence type="predicted"/>
<dbReference type="EMBL" id="ADNS01000009">
    <property type="protein sequence ID" value="EFG81575.1"/>
    <property type="molecule type" value="Genomic_DNA"/>
</dbReference>